<sequence length="116" mass="13061">MKKLRNHLIGIDSGEEAMFEDFRDGGPMWSGEGPREARREVRFSESYRAPPSVQVALTMWDIAAGANARADVGVEAVTPEGFTIVFRTWGDSRIARVRVGWQAIGELRYSDDWEVD</sequence>
<dbReference type="Proteomes" id="UP000326554">
    <property type="component" value="Unassembled WGS sequence"/>
</dbReference>
<keyword evidence="3" id="KW-1185">Reference proteome</keyword>
<accession>A0A5J5GL43</accession>
<dbReference type="SUPFAM" id="SSF141086">
    <property type="entry name" value="Agglutinin HPA-like"/>
    <property type="match status" value="1"/>
</dbReference>
<dbReference type="Pfam" id="PF09458">
    <property type="entry name" value="H_lectin"/>
    <property type="match status" value="1"/>
</dbReference>
<dbReference type="InterPro" id="IPR019019">
    <property type="entry name" value="H-type_lectin_domain"/>
</dbReference>
<protein>
    <recommendedName>
        <fullName evidence="1">H-type lectin domain-containing protein</fullName>
    </recommendedName>
</protein>
<gene>
    <name evidence="2" type="ORF">F3S47_12305</name>
</gene>
<evidence type="ECO:0000313" key="3">
    <source>
        <dbReference type="Proteomes" id="UP000326554"/>
    </source>
</evidence>
<dbReference type="GO" id="GO:0030246">
    <property type="term" value="F:carbohydrate binding"/>
    <property type="evidence" value="ECO:0007669"/>
    <property type="project" value="InterPro"/>
</dbReference>
<dbReference type="Gene3D" id="2.60.40.2080">
    <property type="match status" value="1"/>
</dbReference>
<proteinExistence type="predicted"/>
<dbReference type="EMBL" id="VYQE01000003">
    <property type="protein sequence ID" value="KAA9008264.1"/>
    <property type="molecule type" value="Genomic_DNA"/>
</dbReference>
<dbReference type="InterPro" id="IPR037221">
    <property type="entry name" value="H-type_lectin_dom_sf"/>
</dbReference>
<evidence type="ECO:0000313" key="2">
    <source>
        <dbReference type="EMBL" id="KAA9008264.1"/>
    </source>
</evidence>
<reference evidence="2 3" key="1">
    <citation type="submission" date="2019-09" db="EMBL/GenBank/DDBJ databases">
        <authorList>
            <person name="Park J.-S."/>
            <person name="Choi H.-J."/>
        </authorList>
    </citation>
    <scope>NUCLEOTIDE SEQUENCE [LARGE SCALE GENOMIC DNA]</scope>
    <source>
        <strain evidence="2 3">176SS1-4</strain>
    </source>
</reference>
<name>A0A5J5GL43_9RHOB</name>
<feature type="domain" description="H-type lectin" evidence="1">
    <location>
        <begin position="39"/>
        <end position="104"/>
    </location>
</feature>
<organism evidence="2 3">
    <name type="scientific">Histidinibacterium aquaticum</name>
    <dbReference type="NCBI Taxonomy" id="2613962"/>
    <lineage>
        <taxon>Bacteria</taxon>
        <taxon>Pseudomonadati</taxon>
        <taxon>Pseudomonadota</taxon>
        <taxon>Alphaproteobacteria</taxon>
        <taxon>Rhodobacterales</taxon>
        <taxon>Paracoccaceae</taxon>
        <taxon>Histidinibacterium</taxon>
    </lineage>
</organism>
<dbReference type="RefSeq" id="WP_150445548.1">
    <property type="nucleotide sequence ID" value="NZ_VYQE01000003.1"/>
</dbReference>
<dbReference type="AlphaFoldDB" id="A0A5J5GL43"/>
<dbReference type="GO" id="GO:0007155">
    <property type="term" value="P:cell adhesion"/>
    <property type="evidence" value="ECO:0007669"/>
    <property type="project" value="InterPro"/>
</dbReference>
<evidence type="ECO:0000259" key="1">
    <source>
        <dbReference type="Pfam" id="PF09458"/>
    </source>
</evidence>
<comment type="caution">
    <text evidence="2">The sequence shown here is derived from an EMBL/GenBank/DDBJ whole genome shotgun (WGS) entry which is preliminary data.</text>
</comment>